<sequence length="82" mass="9523">MKGLISVFPSHLETLQEQKCTLTFYGDDRNLPKLTTPEDDRVMTRIIIMQISCNFKYTCDSDCDVILWCSSSDRLRRTEGLE</sequence>
<dbReference type="AlphaFoldDB" id="A0A8X6PA40"/>
<evidence type="ECO:0000313" key="1">
    <source>
        <dbReference type="EMBL" id="GFT55576.1"/>
    </source>
</evidence>
<name>A0A8X6PA40_NEPPI</name>
<dbReference type="Proteomes" id="UP000887013">
    <property type="component" value="Unassembled WGS sequence"/>
</dbReference>
<reference evidence="1" key="1">
    <citation type="submission" date="2020-08" db="EMBL/GenBank/DDBJ databases">
        <title>Multicomponent nature underlies the extraordinary mechanical properties of spider dragline silk.</title>
        <authorList>
            <person name="Kono N."/>
            <person name="Nakamura H."/>
            <person name="Mori M."/>
            <person name="Yoshida Y."/>
            <person name="Ohtoshi R."/>
            <person name="Malay A.D."/>
            <person name="Moran D.A.P."/>
            <person name="Tomita M."/>
            <person name="Numata K."/>
            <person name="Arakawa K."/>
        </authorList>
    </citation>
    <scope>NUCLEOTIDE SEQUENCE</scope>
</reference>
<keyword evidence="2" id="KW-1185">Reference proteome</keyword>
<organism evidence="1 2">
    <name type="scientific">Nephila pilipes</name>
    <name type="common">Giant wood spider</name>
    <name type="synonym">Nephila maculata</name>
    <dbReference type="NCBI Taxonomy" id="299642"/>
    <lineage>
        <taxon>Eukaryota</taxon>
        <taxon>Metazoa</taxon>
        <taxon>Ecdysozoa</taxon>
        <taxon>Arthropoda</taxon>
        <taxon>Chelicerata</taxon>
        <taxon>Arachnida</taxon>
        <taxon>Araneae</taxon>
        <taxon>Araneomorphae</taxon>
        <taxon>Entelegynae</taxon>
        <taxon>Araneoidea</taxon>
        <taxon>Nephilidae</taxon>
        <taxon>Nephila</taxon>
    </lineage>
</organism>
<comment type="caution">
    <text evidence="1">The sequence shown here is derived from an EMBL/GenBank/DDBJ whole genome shotgun (WGS) entry which is preliminary data.</text>
</comment>
<evidence type="ECO:0000313" key="2">
    <source>
        <dbReference type="Proteomes" id="UP000887013"/>
    </source>
</evidence>
<protein>
    <submittedName>
        <fullName evidence="1">Uncharacterized protein</fullName>
    </submittedName>
</protein>
<accession>A0A8X6PA40</accession>
<gene>
    <name evidence="1" type="ORF">NPIL_527711</name>
</gene>
<dbReference type="EMBL" id="BMAW01017792">
    <property type="protein sequence ID" value="GFT55576.1"/>
    <property type="molecule type" value="Genomic_DNA"/>
</dbReference>
<proteinExistence type="predicted"/>